<organism evidence="2 3">
    <name type="scientific">Mycena metata</name>
    <dbReference type="NCBI Taxonomy" id="1033252"/>
    <lineage>
        <taxon>Eukaryota</taxon>
        <taxon>Fungi</taxon>
        <taxon>Dikarya</taxon>
        <taxon>Basidiomycota</taxon>
        <taxon>Agaricomycotina</taxon>
        <taxon>Agaricomycetes</taxon>
        <taxon>Agaricomycetidae</taxon>
        <taxon>Agaricales</taxon>
        <taxon>Marasmiineae</taxon>
        <taxon>Mycenaceae</taxon>
        <taxon>Mycena</taxon>
    </lineage>
</organism>
<evidence type="ECO:0000313" key="2">
    <source>
        <dbReference type="EMBL" id="KAJ7732880.1"/>
    </source>
</evidence>
<protein>
    <recommendedName>
        <fullName evidence="1">Tc1-like transposase DDE domain-containing protein</fullName>
    </recommendedName>
</protein>
<dbReference type="Gene3D" id="3.30.420.10">
    <property type="entry name" value="Ribonuclease H-like superfamily/Ribonuclease H"/>
    <property type="match status" value="1"/>
</dbReference>
<accession>A0AAD7MUS9</accession>
<dbReference type="InterPro" id="IPR038717">
    <property type="entry name" value="Tc1-like_DDE_dom"/>
</dbReference>
<comment type="caution">
    <text evidence="2">The sequence shown here is derived from an EMBL/GenBank/DDBJ whole genome shotgun (WGS) entry which is preliminary data.</text>
</comment>
<dbReference type="SUPFAM" id="SSF46689">
    <property type="entry name" value="Homeodomain-like"/>
    <property type="match status" value="1"/>
</dbReference>
<dbReference type="Proteomes" id="UP001215598">
    <property type="component" value="Unassembled WGS sequence"/>
</dbReference>
<name>A0AAD7MUS9_9AGAR</name>
<dbReference type="EMBL" id="JARKIB010000142">
    <property type="protein sequence ID" value="KAJ7732880.1"/>
    <property type="molecule type" value="Genomic_DNA"/>
</dbReference>
<gene>
    <name evidence="2" type="ORF">B0H16DRAFT_1328522</name>
</gene>
<dbReference type="PANTHER" id="PTHR46564">
    <property type="entry name" value="TRANSPOSASE"/>
    <property type="match status" value="1"/>
</dbReference>
<evidence type="ECO:0000313" key="3">
    <source>
        <dbReference type="Proteomes" id="UP001215598"/>
    </source>
</evidence>
<reference evidence="2" key="1">
    <citation type="submission" date="2023-03" db="EMBL/GenBank/DDBJ databases">
        <title>Massive genome expansion in bonnet fungi (Mycena s.s.) driven by repeated elements and novel gene families across ecological guilds.</title>
        <authorList>
            <consortium name="Lawrence Berkeley National Laboratory"/>
            <person name="Harder C.B."/>
            <person name="Miyauchi S."/>
            <person name="Viragh M."/>
            <person name="Kuo A."/>
            <person name="Thoen E."/>
            <person name="Andreopoulos B."/>
            <person name="Lu D."/>
            <person name="Skrede I."/>
            <person name="Drula E."/>
            <person name="Henrissat B."/>
            <person name="Morin E."/>
            <person name="Kohler A."/>
            <person name="Barry K."/>
            <person name="LaButti K."/>
            <person name="Morin E."/>
            <person name="Salamov A."/>
            <person name="Lipzen A."/>
            <person name="Mereny Z."/>
            <person name="Hegedus B."/>
            <person name="Baldrian P."/>
            <person name="Stursova M."/>
            <person name="Weitz H."/>
            <person name="Taylor A."/>
            <person name="Grigoriev I.V."/>
            <person name="Nagy L.G."/>
            <person name="Martin F."/>
            <person name="Kauserud H."/>
        </authorList>
    </citation>
    <scope>NUCLEOTIDE SEQUENCE</scope>
    <source>
        <strain evidence="2">CBHHK182m</strain>
    </source>
</reference>
<dbReference type="GO" id="GO:0003676">
    <property type="term" value="F:nucleic acid binding"/>
    <property type="evidence" value="ECO:0007669"/>
    <property type="project" value="InterPro"/>
</dbReference>
<sequence>MGNRCISSDLKERALVLWESGWEIKDICYAFHVSPRSLYRWRETFDEFGKVTKPPSPLRGREQIISLAALNAAKEIFFHDPSVMLDELMWYLAIHHDIVISKSVLQATLVRAGLTRKMLQKIAVERDEMGRQDYRDCIHDPQNFSGTGWSLLLWMSRYIHQFIRDERYTLTAAMSTQGYIATRIVEGSMDAYDFFDFIIEDVLPQMKPYPDTQSVLVLDNCRIHHTDLLQEVLNEHGTTVKALFHHVLHVCRRHDSLSPSVLARLEPH</sequence>
<keyword evidence="3" id="KW-1185">Reference proteome</keyword>
<proteinExistence type="predicted"/>
<evidence type="ECO:0000259" key="1">
    <source>
        <dbReference type="Pfam" id="PF13358"/>
    </source>
</evidence>
<feature type="domain" description="Tc1-like transposase DDE" evidence="1">
    <location>
        <begin position="159"/>
        <end position="239"/>
    </location>
</feature>
<dbReference type="Pfam" id="PF13358">
    <property type="entry name" value="DDE_3"/>
    <property type="match status" value="1"/>
</dbReference>
<dbReference type="AlphaFoldDB" id="A0AAD7MUS9"/>
<dbReference type="InterPro" id="IPR009057">
    <property type="entry name" value="Homeodomain-like_sf"/>
</dbReference>
<dbReference type="InterPro" id="IPR036397">
    <property type="entry name" value="RNaseH_sf"/>
</dbReference>
<dbReference type="PANTHER" id="PTHR46564:SF1">
    <property type="entry name" value="TRANSPOSASE"/>
    <property type="match status" value="1"/>
</dbReference>
<dbReference type="Pfam" id="PF13384">
    <property type="entry name" value="HTH_23"/>
    <property type="match status" value="1"/>
</dbReference>